<dbReference type="InterPro" id="IPR051916">
    <property type="entry name" value="GPI-anchor_lipid_remodeler"/>
</dbReference>
<dbReference type="OrthoDB" id="635146at2"/>
<protein>
    <submittedName>
        <fullName evidence="3">Metal-dependent hydrolase, endonuclease/exonuclease/phosphatase family</fullName>
    </submittedName>
</protein>
<feature type="transmembrane region" description="Helical" evidence="1">
    <location>
        <begin position="22"/>
        <end position="47"/>
    </location>
</feature>
<dbReference type="PANTHER" id="PTHR14859">
    <property type="entry name" value="CALCOFLUOR WHITE HYPERSENSITIVE PROTEIN PRECURSOR"/>
    <property type="match status" value="1"/>
</dbReference>
<keyword evidence="3" id="KW-0378">Hydrolase</keyword>
<sequence length="388" mass="44648">MPAFQKASILKDYFMSGKFKAALLRLLLVLHLLTSLLLLLSVLLPLLHPRAFWPSGLAGLFFVPLLALSLCFIPVWWWWYKRPYYWLSIILLLPCIPAMEVSFGLHPFRQQPLEKKDNGFTIMSFNTSSMGLKHYMEDSAEQQSIYDMLQTASPDILCLQEFYTSPNKDRTDHLSLIQERLGYSDHFFTNDGNFFYTCYVGIVLYSRFPILHATRILLDTTNLGSGNSVLQADLRIDNDTVRVFALQLKSYMFRDAEYQDIRRIKTLRDITLSASRHVLAKMYPTFARRAQEADTLHTLIAQSPYPVLLCGDFNDVPVSYTYRTISRDMNDAFLSQGWGLGRTFHALSPTLRIDYILSQPAFQIDGYASFARKGFEHVPIMAALSLRR</sequence>
<dbReference type="Proteomes" id="UP000242818">
    <property type="component" value="Unassembled WGS sequence"/>
</dbReference>
<keyword evidence="3" id="KW-0540">Nuclease</keyword>
<evidence type="ECO:0000313" key="4">
    <source>
        <dbReference type="Proteomes" id="UP000242818"/>
    </source>
</evidence>
<dbReference type="STRING" id="1335309.GA0116948_10253"/>
<name>A0A1C4AB73_9BACT</name>
<dbReference type="GO" id="GO:0004519">
    <property type="term" value="F:endonuclease activity"/>
    <property type="evidence" value="ECO:0007669"/>
    <property type="project" value="UniProtKB-KW"/>
</dbReference>
<dbReference type="EMBL" id="FMAR01000002">
    <property type="protein sequence ID" value="SCB91884.1"/>
    <property type="molecule type" value="Genomic_DNA"/>
</dbReference>
<accession>A0A1C4AB73</accession>
<keyword evidence="3" id="KW-0269">Exonuclease</keyword>
<keyword evidence="4" id="KW-1185">Reference proteome</keyword>
<proteinExistence type="predicted"/>
<dbReference type="SUPFAM" id="SSF56219">
    <property type="entry name" value="DNase I-like"/>
    <property type="match status" value="1"/>
</dbReference>
<organism evidence="3 4">
    <name type="scientific">Chitinophaga costaii</name>
    <dbReference type="NCBI Taxonomy" id="1335309"/>
    <lineage>
        <taxon>Bacteria</taxon>
        <taxon>Pseudomonadati</taxon>
        <taxon>Bacteroidota</taxon>
        <taxon>Chitinophagia</taxon>
        <taxon>Chitinophagales</taxon>
        <taxon>Chitinophagaceae</taxon>
        <taxon>Chitinophaga</taxon>
    </lineage>
</organism>
<dbReference type="PANTHER" id="PTHR14859:SF15">
    <property type="entry name" value="ENDONUCLEASE_EXONUCLEASE_PHOSPHATASE DOMAIN-CONTAINING PROTEIN"/>
    <property type="match status" value="1"/>
</dbReference>
<keyword evidence="1" id="KW-0812">Transmembrane</keyword>
<dbReference type="CDD" id="cd09084">
    <property type="entry name" value="EEP-2"/>
    <property type="match status" value="1"/>
</dbReference>
<keyword evidence="1" id="KW-1133">Transmembrane helix</keyword>
<dbReference type="GO" id="GO:0004527">
    <property type="term" value="F:exonuclease activity"/>
    <property type="evidence" value="ECO:0007669"/>
    <property type="project" value="UniProtKB-KW"/>
</dbReference>
<evidence type="ECO:0000259" key="2">
    <source>
        <dbReference type="Pfam" id="PF03372"/>
    </source>
</evidence>
<feature type="transmembrane region" description="Helical" evidence="1">
    <location>
        <begin position="85"/>
        <end position="105"/>
    </location>
</feature>
<evidence type="ECO:0000256" key="1">
    <source>
        <dbReference type="SAM" id="Phobius"/>
    </source>
</evidence>
<dbReference type="AlphaFoldDB" id="A0A1C4AB73"/>
<feature type="transmembrane region" description="Helical" evidence="1">
    <location>
        <begin position="59"/>
        <end position="79"/>
    </location>
</feature>
<dbReference type="GO" id="GO:0016020">
    <property type="term" value="C:membrane"/>
    <property type="evidence" value="ECO:0007669"/>
    <property type="project" value="GOC"/>
</dbReference>
<keyword evidence="3" id="KW-0255">Endonuclease</keyword>
<keyword evidence="1" id="KW-0472">Membrane</keyword>
<feature type="domain" description="Endonuclease/exonuclease/phosphatase" evidence="2">
    <location>
        <begin position="124"/>
        <end position="369"/>
    </location>
</feature>
<dbReference type="Pfam" id="PF03372">
    <property type="entry name" value="Exo_endo_phos"/>
    <property type="match status" value="1"/>
</dbReference>
<dbReference type="InterPro" id="IPR005135">
    <property type="entry name" value="Endo/exonuclease/phosphatase"/>
</dbReference>
<dbReference type="InterPro" id="IPR036691">
    <property type="entry name" value="Endo/exonu/phosph_ase_sf"/>
</dbReference>
<evidence type="ECO:0000313" key="3">
    <source>
        <dbReference type="EMBL" id="SCB91884.1"/>
    </source>
</evidence>
<dbReference type="Gene3D" id="3.60.10.10">
    <property type="entry name" value="Endonuclease/exonuclease/phosphatase"/>
    <property type="match status" value="1"/>
</dbReference>
<reference evidence="3 4" key="1">
    <citation type="submission" date="2016-08" db="EMBL/GenBank/DDBJ databases">
        <authorList>
            <person name="Seilhamer J.J."/>
        </authorList>
    </citation>
    <scope>NUCLEOTIDE SEQUENCE [LARGE SCALE GENOMIC DNA]</scope>
    <source>
        <strain evidence="3 4">A37T2</strain>
    </source>
</reference>
<dbReference type="GO" id="GO:0006506">
    <property type="term" value="P:GPI anchor biosynthetic process"/>
    <property type="evidence" value="ECO:0007669"/>
    <property type="project" value="TreeGrafter"/>
</dbReference>
<gene>
    <name evidence="3" type="ORF">GA0116948_10253</name>
</gene>